<comment type="caution">
    <text evidence="6">The sequence shown here is derived from an EMBL/GenBank/DDBJ whole genome shotgun (WGS) entry which is preliminary data.</text>
</comment>
<dbReference type="SMART" id="SM00138">
    <property type="entry name" value="MeTrc"/>
    <property type="match status" value="1"/>
</dbReference>
<reference evidence="6 7" key="1">
    <citation type="submission" date="2021-08" db="EMBL/GenBank/DDBJ databases">
        <title>Massilia sp. R798.</title>
        <authorList>
            <person name="Baek J.H."/>
            <person name="Jung H.S."/>
            <person name="Kim K.R."/>
            <person name="Jeon C.O."/>
        </authorList>
    </citation>
    <scope>NUCLEOTIDE SEQUENCE [LARGE SCALE GENOMIC DNA]</scope>
    <source>
        <strain evidence="6 7">R798</strain>
    </source>
</reference>
<protein>
    <submittedName>
        <fullName evidence="6">Methyltransferase</fullName>
    </submittedName>
</protein>
<dbReference type="Gene3D" id="1.25.40.10">
    <property type="entry name" value="Tetratricopeptide repeat domain"/>
    <property type="match status" value="1"/>
</dbReference>
<dbReference type="Proteomes" id="UP000809349">
    <property type="component" value="Unassembled WGS sequence"/>
</dbReference>
<proteinExistence type="predicted"/>
<accession>A0ABS7SL57</accession>
<dbReference type="PANTHER" id="PTHR24422">
    <property type="entry name" value="CHEMOTAXIS PROTEIN METHYLTRANSFERASE"/>
    <property type="match status" value="1"/>
</dbReference>
<dbReference type="InterPro" id="IPR022642">
    <property type="entry name" value="CheR_C"/>
</dbReference>
<dbReference type="Gene3D" id="3.40.50.150">
    <property type="entry name" value="Vaccinia Virus protein VP39"/>
    <property type="match status" value="1"/>
</dbReference>
<dbReference type="PRINTS" id="PR00996">
    <property type="entry name" value="CHERMTFRASE"/>
</dbReference>
<dbReference type="InterPro" id="IPR050903">
    <property type="entry name" value="Bact_Chemotaxis_MeTrfase"/>
</dbReference>
<dbReference type="RefSeq" id="WP_223467301.1">
    <property type="nucleotide sequence ID" value="NZ_JAFBIL020000002.1"/>
</dbReference>
<dbReference type="SUPFAM" id="SSF53335">
    <property type="entry name" value="S-adenosyl-L-methionine-dependent methyltransferases"/>
    <property type="match status" value="1"/>
</dbReference>
<keyword evidence="3" id="KW-0949">S-adenosyl-L-methionine</keyword>
<dbReference type="Pfam" id="PF01739">
    <property type="entry name" value="CheR"/>
    <property type="match status" value="1"/>
</dbReference>
<evidence type="ECO:0000256" key="2">
    <source>
        <dbReference type="ARBA" id="ARBA00022679"/>
    </source>
</evidence>
<evidence type="ECO:0000256" key="1">
    <source>
        <dbReference type="ARBA" id="ARBA00022603"/>
    </source>
</evidence>
<keyword evidence="7" id="KW-1185">Reference proteome</keyword>
<gene>
    <name evidence="6" type="ORF">I4X03_006550</name>
</gene>
<keyword evidence="1 6" id="KW-0489">Methyltransferase</keyword>
<feature type="compositionally biased region" description="Low complexity" evidence="4">
    <location>
        <begin position="256"/>
        <end position="265"/>
    </location>
</feature>
<sequence length="412" mass="44427">MSLRDQVRTQTGLDLTAAEIDRAVARRMAKCGQSEAADYEANITLDEMRALVELLVVPESWMFRDADAFAAAVAAVQRRLSNAPGRAVRILSVPCAGGEEPYSMAMALSDAGVAPGSFRIEAFDLSEVALERARRGLYTRNAFRGGDLAFRERHFTEVGKEFQISDAMRAQVRFSQGNLLVTDLAAGGRFDVVFCRNLLIYFDEPTAATAIARLHALLDDDGVLFAGYAEVPTYCRNGFASVRAANAFALQKTAPEAPQPAAAAPIERRTRPRPVAAPAPAPAPAKPRLARVPAAVRAAPDIGAMLAQARRQADQGDHAGAAGACQRVLENAPDSADAYFILGLTSECGRDLAAAEGYWRRCVYLKPDHYEALCHLALLAGERGDTAQADALRQRAARVYQRANDGVRKGRP</sequence>
<evidence type="ECO:0000256" key="3">
    <source>
        <dbReference type="ARBA" id="ARBA00022691"/>
    </source>
</evidence>
<evidence type="ECO:0000313" key="7">
    <source>
        <dbReference type="Proteomes" id="UP000809349"/>
    </source>
</evidence>
<feature type="compositionally biased region" description="Pro residues" evidence="4">
    <location>
        <begin position="275"/>
        <end position="285"/>
    </location>
</feature>
<keyword evidence="2" id="KW-0808">Transferase</keyword>
<dbReference type="PANTHER" id="PTHR24422:SF19">
    <property type="entry name" value="CHEMOTAXIS PROTEIN METHYLTRANSFERASE"/>
    <property type="match status" value="1"/>
</dbReference>
<dbReference type="InterPro" id="IPR029063">
    <property type="entry name" value="SAM-dependent_MTases_sf"/>
</dbReference>
<name>A0ABS7SL57_9BURK</name>
<evidence type="ECO:0000259" key="5">
    <source>
        <dbReference type="PROSITE" id="PS50123"/>
    </source>
</evidence>
<dbReference type="GO" id="GO:0008168">
    <property type="term" value="F:methyltransferase activity"/>
    <property type="evidence" value="ECO:0007669"/>
    <property type="project" value="UniProtKB-KW"/>
</dbReference>
<dbReference type="InterPro" id="IPR000780">
    <property type="entry name" value="CheR_MeTrfase"/>
</dbReference>
<organism evidence="6 7">
    <name type="scientific">Massilia soli</name>
    <dbReference type="NCBI Taxonomy" id="2792854"/>
    <lineage>
        <taxon>Bacteria</taxon>
        <taxon>Pseudomonadati</taxon>
        <taxon>Pseudomonadota</taxon>
        <taxon>Betaproteobacteria</taxon>
        <taxon>Burkholderiales</taxon>
        <taxon>Oxalobacteraceae</taxon>
        <taxon>Telluria group</taxon>
        <taxon>Massilia</taxon>
    </lineage>
</organism>
<evidence type="ECO:0000256" key="4">
    <source>
        <dbReference type="SAM" id="MobiDB-lite"/>
    </source>
</evidence>
<feature type="region of interest" description="Disordered" evidence="4">
    <location>
        <begin position="256"/>
        <end position="286"/>
    </location>
</feature>
<dbReference type="CDD" id="cd02440">
    <property type="entry name" value="AdoMet_MTases"/>
    <property type="match status" value="1"/>
</dbReference>
<feature type="domain" description="CheR-type methyltransferase" evidence="5">
    <location>
        <begin position="1"/>
        <end position="230"/>
    </location>
</feature>
<dbReference type="InterPro" id="IPR011990">
    <property type="entry name" value="TPR-like_helical_dom_sf"/>
</dbReference>
<dbReference type="EMBL" id="JAFBIL020000002">
    <property type="protein sequence ID" value="MBZ2206916.1"/>
    <property type="molecule type" value="Genomic_DNA"/>
</dbReference>
<dbReference type="SUPFAM" id="SSF48452">
    <property type="entry name" value="TPR-like"/>
    <property type="match status" value="1"/>
</dbReference>
<dbReference type="PROSITE" id="PS50123">
    <property type="entry name" value="CHER"/>
    <property type="match status" value="1"/>
</dbReference>
<dbReference type="GO" id="GO:0032259">
    <property type="term" value="P:methylation"/>
    <property type="evidence" value="ECO:0007669"/>
    <property type="project" value="UniProtKB-KW"/>
</dbReference>
<evidence type="ECO:0000313" key="6">
    <source>
        <dbReference type="EMBL" id="MBZ2206916.1"/>
    </source>
</evidence>